<dbReference type="Proteomes" id="UP000002892">
    <property type="component" value="Chromosome"/>
</dbReference>
<dbReference type="EMBL" id="CP003639">
    <property type="protein sequence ID" value="AFM41679.1"/>
    <property type="molecule type" value="Genomic_DNA"/>
</dbReference>
<dbReference type="SMART" id="SM00257">
    <property type="entry name" value="LysM"/>
    <property type="match status" value="1"/>
</dbReference>
<dbReference type="STRING" id="646529.Desaci_2751"/>
<proteinExistence type="predicted"/>
<name>I4D7A5_DESAJ</name>
<dbReference type="CDD" id="cd00118">
    <property type="entry name" value="LysM"/>
    <property type="match status" value="1"/>
</dbReference>
<dbReference type="PROSITE" id="PS51782">
    <property type="entry name" value="LYSM"/>
    <property type="match status" value="1"/>
</dbReference>
<dbReference type="OrthoDB" id="1809419at2"/>
<dbReference type="Gene3D" id="3.10.350.10">
    <property type="entry name" value="LysM domain"/>
    <property type="match status" value="1"/>
</dbReference>
<dbReference type="Pfam" id="PF01476">
    <property type="entry name" value="LysM"/>
    <property type="match status" value="1"/>
</dbReference>
<protein>
    <submittedName>
        <fullName evidence="2">LysM domain-containing protein</fullName>
    </submittedName>
</protein>
<dbReference type="RefSeq" id="WP_014827674.1">
    <property type="nucleotide sequence ID" value="NC_018068.1"/>
</dbReference>
<dbReference type="eggNOG" id="COG1388">
    <property type="taxonomic scope" value="Bacteria"/>
</dbReference>
<dbReference type="KEGG" id="dai:Desaci_2751"/>
<dbReference type="HOGENOM" id="CLU_2381484_0_0_9"/>
<gene>
    <name evidence="2" type="ordered locus">Desaci_2751</name>
</gene>
<evidence type="ECO:0000313" key="2">
    <source>
        <dbReference type="EMBL" id="AFM41679.1"/>
    </source>
</evidence>
<sequence length="100" mass="12010">MYYIVQQGDTLYQIAIQYNTTVSNLVESNPRISNPNRIYVGQRIAVGNQWDLNPWWGNEWQLGNEEYQRGIEEYKRGRAEYRKGRAEYHRGRQKAAKHYR</sequence>
<keyword evidence="3" id="KW-1185">Reference proteome</keyword>
<evidence type="ECO:0000313" key="3">
    <source>
        <dbReference type="Proteomes" id="UP000002892"/>
    </source>
</evidence>
<dbReference type="InterPro" id="IPR036779">
    <property type="entry name" value="LysM_dom_sf"/>
</dbReference>
<dbReference type="AlphaFoldDB" id="I4D7A5"/>
<reference evidence="2 3" key="1">
    <citation type="journal article" date="2012" name="J. Bacteriol.">
        <title>Complete genome sequences of Desulfosporosinus orientis DSM765T, Desulfosporosinus youngiae DSM17734T, Desulfosporosinus meridiei DSM13257T, and Desulfosporosinus acidiphilus DSM22704T.</title>
        <authorList>
            <person name="Pester M."/>
            <person name="Brambilla E."/>
            <person name="Alazard D."/>
            <person name="Rattei T."/>
            <person name="Weinmaier T."/>
            <person name="Han J."/>
            <person name="Lucas S."/>
            <person name="Lapidus A."/>
            <person name="Cheng J.F."/>
            <person name="Goodwin L."/>
            <person name="Pitluck S."/>
            <person name="Peters L."/>
            <person name="Ovchinnikova G."/>
            <person name="Teshima H."/>
            <person name="Detter J.C."/>
            <person name="Han C.S."/>
            <person name="Tapia R."/>
            <person name="Land M.L."/>
            <person name="Hauser L."/>
            <person name="Kyrpides N.C."/>
            <person name="Ivanova N.N."/>
            <person name="Pagani I."/>
            <person name="Huntmann M."/>
            <person name="Wei C.L."/>
            <person name="Davenport K.W."/>
            <person name="Daligault H."/>
            <person name="Chain P.S."/>
            <person name="Chen A."/>
            <person name="Mavromatis K."/>
            <person name="Markowitz V."/>
            <person name="Szeto E."/>
            <person name="Mikhailova N."/>
            <person name="Pati A."/>
            <person name="Wagner M."/>
            <person name="Woyke T."/>
            <person name="Ollivier B."/>
            <person name="Klenk H.P."/>
            <person name="Spring S."/>
            <person name="Loy A."/>
        </authorList>
    </citation>
    <scope>NUCLEOTIDE SEQUENCE [LARGE SCALE GENOMIC DNA]</scope>
    <source>
        <strain evidence="3">DSM 22704 / JCM 16185 / SJ4</strain>
    </source>
</reference>
<evidence type="ECO:0000259" key="1">
    <source>
        <dbReference type="PROSITE" id="PS51782"/>
    </source>
</evidence>
<organism evidence="2 3">
    <name type="scientific">Desulfosporosinus acidiphilus (strain DSM 22704 / JCM 16185 / SJ4)</name>
    <dbReference type="NCBI Taxonomy" id="646529"/>
    <lineage>
        <taxon>Bacteria</taxon>
        <taxon>Bacillati</taxon>
        <taxon>Bacillota</taxon>
        <taxon>Clostridia</taxon>
        <taxon>Eubacteriales</taxon>
        <taxon>Desulfitobacteriaceae</taxon>
        <taxon>Desulfosporosinus</taxon>
    </lineage>
</organism>
<dbReference type="InterPro" id="IPR018392">
    <property type="entry name" value="LysM"/>
</dbReference>
<dbReference type="SUPFAM" id="SSF54106">
    <property type="entry name" value="LysM domain"/>
    <property type="match status" value="1"/>
</dbReference>
<feature type="domain" description="LysM" evidence="1">
    <location>
        <begin position="1"/>
        <end position="46"/>
    </location>
</feature>
<accession>I4D7A5</accession>